<gene>
    <name evidence="1" type="ORF">EV211_1244</name>
</gene>
<proteinExistence type="predicted"/>
<dbReference type="RefSeq" id="WP_133528732.1">
    <property type="nucleotide sequence ID" value="NZ_SNXO01000024.1"/>
</dbReference>
<sequence length="65" mass="7585">MDKLFLDSKEVARLLNVSQQQAYKIIREMNKKLAEEGFLILRGKINTKYFMEQIYKAEEGSNASI</sequence>
<keyword evidence="2" id="KW-1185">Reference proteome</keyword>
<comment type="caution">
    <text evidence="1">The sequence shown here is derived from an EMBL/GenBank/DDBJ whole genome shotgun (WGS) entry which is preliminary data.</text>
</comment>
<accession>A0A4R6Q0L4</accession>
<dbReference type="Proteomes" id="UP000295500">
    <property type="component" value="Unassembled WGS sequence"/>
</dbReference>
<evidence type="ECO:0000313" key="1">
    <source>
        <dbReference type="EMBL" id="TDP52986.1"/>
    </source>
</evidence>
<evidence type="ECO:0000313" key="2">
    <source>
        <dbReference type="Proteomes" id="UP000295500"/>
    </source>
</evidence>
<reference evidence="1 2" key="1">
    <citation type="submission" date="2019-03" db="EMBL/GenBank/DDBJ databases">
        <title>Genomic Encyclopedia of Type Strains, Phase IV (KMG-IV): sequencing the most valuable type-strain genomes for metagenomic binning, comparative biology and taxonomic classification.</title>
        <authorList>
            <person name="Goeker M."/>
        </authorList>
    </citation>
    <scope>NUCLEOTIDE SEQUENCE [LARGE SCALE GENOMIC DNA]</scope>
    <source>
        <strain evidence="1 2">DSM 28287</strain>
    </source>
</reference>
<dbReference type="EMBL" id="SNXO01000024">
    <property type="protein sequence ID" value="TDP52986.1"/>
    <property type="molecule type" value="Genomic_DNA"/>
</dbReference>
<name>A0A4R6Q0L4_9FIRM</name>
<organism evidence="1 2">
    <name type="scientific">Aminicella lysinilytica</name>
    <dbReference type="NCBI Taxonomy" id="433323"/>
    <lineage>
        <taxon>Bacteria</taxon>
        <taxon>Bacillati</taxon>
        <taxon>Bacillota</taxon>
        <taxon>Clostridia</taxon>
        <taxon>Peptostreptococcales</taxon>
        <taxon>Anaerovoracaceae</taxon>
        <taxon>Aminicella</taxon>
    </lineage>
</organism>
<dbReference type="OrthoDB" id="1769555at2"/>
<protein>
    <recommendedName>
        <fullName evidence="3">DNA-binding protein</fullName>
    </recommendedName>
</protein>
<dbReference type="AlphaFoldDB" id="A0A4R6Q0L4"/>
<evidence type="ECO:0008006" key="3">
    <source>
        <dbReference type="Google" id="ProtNLM"/>
    </source>
</evidence>